<feature type="transmembrane region" description="Helical" evidence="1">
    <location>
        <begin position="64"/>
        <end position="84"/>
    </location>
</feature>
<organism evidence="2">
    <name type="scientific">viral metagenome</name>
    <dbReference type="NCBI Taxonomy" id="1070528"/>
    <lineage>
        <taxon>unclassified sequences</taxon>
        <taxon>metagenomes</taxon>
        <taxon>organismal metagenomes</taxon>
    </lineage>
</organism>
<reference evidence="2" key="1">
    <citation type="journal article" date="2020" name="Nature">
        <title>Giant virus diversity and host interactions through global metagenomics.</title>
        <authorList>
            <person name="Schulz F."/>
            <person name="Roux S."/>
            <person name="Paez-Espino D."/>
            <person name="Jungbluth S."/>
            <person name="Walsh D.A."/>
            <person name="Denef V.J."/>
            <person name="McMahon K.D."/>
            <person name="Konstantinidis K.T."/>
            <person name="Eloe-Fadrosh E.A."/>
            <person name="Kyrpides N.C."/>
            <person name="Woyke T."/>
        </authorList>
    </citation>
    <scope>NUCLEOTIDE SEQUENCE</scope>
    <source>
        <strain evidence="2">GVMAG-S-ERX556101-89</strain>
    </source>
</reference>
<evidence type="ECO:0000256" key="1">
    <source>
        <dbReference type="SAM" id="Phobius"/>
    </source>
</evidence>
<sequence length="112" mass="12867">MNYKRKSEGMFPSVEINDNEDLFPITLPCSLKRKRSSSPPPTPILSAKRMMVLEPIKYKPQNNYAKTVIILTMFLAVLSLQFGYKNATKLYGSTEYLIGRVTNIPNTFELRF</sequence>
<dbReference type="AlphaFoldDB" id="A0A6C0FB56"/>
<protein>
    <submittedName>
        <fullName evidence="2">Uncharacterized protein</fullName>
    </submittedName>
</protein>
<keyword evidence="1" id="KW-1133">Transmembrane helix</keyword>
<keyword evidence="1" id="KW-0472">Membrane</keyword>
<keyword evidence="1" id="KW-0812">Transmembrane</keyword>
<accession>A0A6C0FB56</accession>
<name>A0A6C0FB56_9ZZZZ</name>
<evidence type="ECO:0000313" key="2">
    <source>
        <dbReference type="EMBL" id="QHT38294.1"/>
    </source>
</evidence>
<dbReference type="EMBL" id="MN738829">
    <property type="protein sequence ID" value="QHT38294.1"/>
    <property type="molecule type" value="Genomic_DNA"/>
</dbReference>
<proteinExistence type="predicted"/>